<reference evidence="2" key="1">
    <citation type="submission" date="2014-09" db="EMBL/GenBank/DDBJ databases">
        <authorList>
            <person name="Mudge J."/>
            <person name="Ramaraj T."/>
            <person name="Lindquist I.E."/>
            <person name="Bharti A.K."/>
            <person name="Sundararajan A."/>
            <person name="Cameron C.T."/>
            <person name="Woodward J.E."/>
            <person name="May G.D."/>
            <person name="Brubaker C."/>
            <person name="Broadhvest J."/>
            <person name="Wilkins T.A."/>
        </authorList>
    </citation>
    <scope>NUCLEOTIDE SEQUENCE</scope>
    <source>
        <strain evidence="2">cv. AKA8401</strain>
    </source>
</reference>
<name>A0A0B0PAX0_GOSAR</name>
<dbReference type="AlphaFoldDB" id="A0A0B0PAX0"/>
<dbReference type="EMBL" id="KN420158">
    <property type="protein sequence ID" value="KHG21942.1"/>
    <property type="molecule type" value="Genomic_DNA"/>
</dbReference>
<gene>
    <name evidence="1" type="ORF">F383_00222</name>
</gene>
<proteinExistence type="predicted"/>
<accession>A0A0B0PAX0</accession>
<sequence length="24" mass="2679">MPQLHVSSIVLSYVLKPPVIKQVC</sequence>
<evidence type="ECO:0000313" key="2">
    <source>
        <dbReference type="Proteomes" id="UP000032142"/>
    </source>
</evidence>
<keyword evidence="2" id="KW-1185">Reference proteome</keyword>
<protein>
    <submittedName>
        <fullName evidence="1">Uncharacterized protein</fullName>
    </submittedName>
</protein>
<organism evidence="1 2">
    <name type="scientific">Gossypium arboreum</name>
    <name type="common">Tree cotton</name>
    <name type="synonym">Gossypium nanking</name>
    <dbReference type="NCBI Taxonomy" id="29729"/>
    <lineage>
        <taxon>Eukaryota</taxon>
        <taxon>Viridiplantae</taxon>
        <taxon>Streptophyta</taxon>
        <taxon>Embryophyta</taxon>
        <taxon>Tracheophyta</taxon>
        <taxon>Spermatophyta</taxon>
        <taxon>Magnoliopsida</taxon>
        <taxon>eudicotyledons</taxon>
        <taxon>Gunneridae</taxon>
        <taxon>Pentapetalae</taxon>
        <taxon>rosids</taxon>
        <taxon>malvids</taxon>
        <taxon>Malvales</taxon>
        <taxon>Malvaceae</taxon>
        <taxon>Malvoideae</taxon>
        <taxon>Gossypium</taxon>
    </lineage>
</organism>
<evidence type="ECO:0000313" key="1">
    <source>
        <dbReference type="EMBL" id="KHG21942.1"/>
    </source>
</evidence>
<dbReference type="Proteomes" id="UP000032142">
    <property type="component" value="Unassembled WGS sequence"/>
</dbReference>